<dbReference type="STRING" id="106634.TVD_08280"/>
<evidence type="ECO:0000259" key="1">
    <source>
        <dbReference type="Pfam" id="PF09722"/>
    </source>
</evidence>
<evidence type="ECO:0000313" key="3">
    <source>
        <dbReference type="Proteomes" id="UP000064201"/>
    </source>
</evidence>
<dbReference type="KEGG" id="tvr:TVD_08280"/>
<proteinExistence type="predicted"/>
<keyword evidence="3" id="KW-1185">Reference proteome</keyword>
<dbReference type="Pfam" id="PF09722">
    <property type="entry name" value="Xre_MbcA_ParS_C"/>
    <property type="match status" value="1"/>
</dbReference>
<accession>A0A0G3G948</accession>
<organism evidence="2 3">
    <name type="scientific">Thioalkalivibrio versutus</name>
    <dbReference type="NCBI Taxonomy" id="106634"/>
    <lineage>
        <taxon>Bacteria</taxon>
        <taxon>Pseudomonadati</taxon>
        <taxon>Pseudomonadota</taxon>
        <taxon>Gammaproteobacteria</taxon>
        <taxon>Chromatiales</taxon>
        <taxon>Ectothiorhodospiraceae</taxon>
        <taxon>Thioalkalivibrio</taxon>
    </lineage>
</organism>
<protein>
    <recommendedName>
        <fullName evidence="1">Antitoxin Xre/MbcA/ParS-like toxin-binding domain-containing protein</fullName>
    </recommendedName>
</protein>
<reference evidence="2 3" key="1">
    <citation type="submission" date="2015-04" db="EMBL/GenBank/DDBJ databases">
        <title>Complete Sequence for the Genome of the Thioalkalivibrio versutus D301.</title>
        <authorList>
            <person name="Mu T."/>
            <person name="Zhou J."/>
            <person name="Xu X."/>
        </authorList>
    </citation>
    <scope>NUCLEOTIDE SEQUENCE [LARGE SCALE GENOMIC DNA]</scope>
    <source>
        <strain evidence="2 3">D301</strain>
    </source>
</reference>
<dbReference type="InterPro" id="IPR024467">
    <property type="entry name" value="Xre/MbcA/ParS-like_toxin-bd"/>
</dbReference>
<evidence type="ECO:0000313" key="2">
    <source>
        <dbReference type="EMBL" id="AKJ95356.1"/>
    </source>
</evidence>
<dbReference type="Proteomes" id="UP000064201">
    <property type="component" value="Chromosome"/>
</dbReference>
<gene>
    <name evidence="2" type="ORF">TVD_08280</name>
</gene>
<feature type="domain" description="Antitoxin Xre/MbcA/ParS-like toxin-binding" evidence="1">
    <location>
        <begin position="77"/>
        <end position="127"/>
    </location>
</feature>
<dbReference type="PATRIC" id="fig|106634.4.peg.1694"/>
<sequence length="129" mass="15307">MPSMMPKRSPNERRALARMVTTLFNHWALDEDESLAMLGMTKASRHWLTRYRKGEPLSANRDMLDRAGHLLAIHKTLRLMFPHERDLAYRWIRTRNRAFDQLTPAEIIVEYGFPGLLMVRTYLDRTRTH</sequence>
<dbReference type="EMBL" id="CP011367">
    <property type="protein sequence ID" value="AKJ95356.1"/>
    <property type="molecule type" value="Genomic_DNA"/>
</dbReference>
<dbReference type="AlphaFoldDB" id="A0A0G3G948"/>
<name>A0A0G3G948_9GAMM</name>